<feature type="transmembrane region" description="Helical" evidence="1">
    <location>
        <begin position="373"/>
        <end position="392"/>
    </location>
</feature>
<feature type="transmembrane region" description="Helical" evidence="1">
    <location>
        <begin position="291"/>
        <end position="312"/>
    </location>
</feature>
<dbReference type="SUPFAM" id="SSF49785">
    <property type="entry name" value="Galactose-binding domain-like"/>
    <property type="match status" value="1"/>
</dbReference>
<reference evidence="2 3" key="1">
    <citation type="submission" date="2020-10" db="EMBL/GenBank/DDBJ databases">
        <title>Phylogeny of dyella-like bacteria.</title>
        <authorList>
            <person name="Fu J."/>
        </authorList>
    </citation>
    <scope>NUCLEOTIDE SEQUENCE [LARGE SCALE GENOMIC DNA]</scope>
    <source>
        <strain evidence="2 3">DKC-1</strain>
    </source>
</reference>
<dbReference type="GO" id="GO:0016787">
    <property type="term" value="F:hydrolase activity"/>
    <property type="evidence" value="ECO:0007669"/>
    <property type="project" value="UniProtKB-KW"/>
</dbReference>
<feature type="transmembrane region" description="Helical" evidence="1">
    <location>
        <begin position="324"/>
        <end position="343"/>
    </location>
</feature>
<evidence type="ECO:0000313" key="3">
    <source>
        <dbReference type="Proteomes" id="UP001620397"/>
    </source>
</evidence>
<dbReference type="Gene3D" id="2.60.120.260">
    <property type="entry name" value="Galactose-binding domain-like"/>
    <property type="match status" value="1"/>
</dbReference>
<accession>A0ABW8KG62</accession>
<proteinExistence type="predicted"/>
<dbReference type="RefSeq" id="WP_404538886.1">
    <property type="nucleotide sequence ID" value="NZ_JADIKL010000004.1"/>
</dbReference>
<feature type="transmembrane region" description="Helical" evidence="1">
    <location>
        <begin position="349"/>
        <end position="366"/>
    </location>
</feature>
<dbReference type="InterPro" id="IPR008979">
    <property type="entry name" value="Galactose-bd-like_sf"/>
</dbReference>
<keyword evidence="3" id="KW-1185">Reference proteome</keyword>
<keyword evidence="1" id="KW-0472">Membrane</keyword>
<feature type="transmembrane region" description="Helical" evidence="1">
    <location>
        <begin position="261"/>
        <end position="279"/>
    </location>
</feature>
<keyword evidence="2" id="KW-0378">Hydrolase</keyword>
<keyword evidence="1" id="KW-1133">Transmembrane helix</keyword>
<sequence length="446" mass="47657">MMSPSPAAAAPSIDTTQRRLFIGIVVVTLVTLIAVMADLAIGGRPDPQALRSAATLLDGSWRFHIGDDPHWADVRTDDTPWETVDLTAPPGSHDGDVGLPDYVGGWMAHGHPGYHGYAWYRRVVTVPAGRGSWDILGPTLVDDGYELYWNGQRLGGSGRLGPDPRVVGTRPLRFALPADAAGTRGVLAIRTYMLVSSGVSADGGGMHSAPILAPRPVSDALHRVQWARTIAGYIVDAIEPIAMLALVVLAFACWSRSSRKGFLVFGGIALALTAARRLNNAIVAWTDLQDLATYTWLASVMWVPTVAAWALAWNRWSRHPWRSIDVAAVVLMVVGLIGAMIHATDMTRISRLGSIALCVVIGVRVVRDGPMRVLALVTLASIMAALFGSEWLDPIGVPGIWFPFGIGVARTQYVYALVVVLMAFLIVRSIGDSHPGGAKGNSVAAS</sequence>
<comment type="caution">
    <text evidence="2">The sequence shown here is derived from an EMBL/GenBank/DDBJ whole genome shotgun (WGS) entry which is preliminary data.</text>
</comment>
<feature type="transmembrane region" description="Helical" evidence="1">
    <location>
        <begin position="20"/>
        <end position="41"/>
    </location>
</feature>
<dbReference type="EMBL" id="JADIKL010000004">
    <property type="protein sequence ID" value="MFK2931103.1"/>
    <property type="molecule type" value="Genomic_DNA"/>
</dbReference>
<evidence type="ECO:0000313" key="2">
    <source>
        <dbReference type="EMBL" id="MFK2931103.1"/>
    </source>
</evidence>
<protein>
    <submittedName>
        <fullName evidence="2">Glycoside hydrolase family 2</fullName>
    </submittedName>
</protein>
<keyword evidence="1" id="KW-0812">Transmembrane</keyword>
<evidence type="ECO:0000256" key="1">
    <source>
        <dbReference type="SAM" id="Phobius"/>
    </source>
</evidence>
<feature type="transmembrane region" description="Helical" evidence="1">
    <location>
        <begin position="230"/>
        <end position="254"/>
    </location>
</feature>
<gene>
    <name evidence="2" type="ORF">ISP14_09890</name>
</gene>
<dbReference type="Proteomes" id="UP001620397">
    <property type="component" value="Unassembled WGS sequence"/>
</dbReference>
<organism evidence="2 3">
    <name type="scientific">Dyella agri</name>
    <dbReference type="NCBI Taxonomy" id="1926869"/>
    <lineage>
        <taxon>Bacteria</taxon>
        <taxon>Pseudomonadati</taxon>
        <taxon>Pseudomonadota</taxon>
        <taxon>Gammaproteobacteria</taxon>
        <taxon>Lysobacterales</taxon>
        <taxon>Rhodanobacteraceae</taxon>
        <taxon>Dyella</taxon>
    </lineage>
</organism>
<feature type="transmembrane region" description="Helical" evidence="1">
    <location>
        <begin position="412"/>
        <end position="431"/>
    </location>
</feature>
<name>A0ABW8KG62_9GAMM</name>